<feature type="domain" description="Methyltransferase type 11" evidence="2">
    <location>
        <begin position="17"/>
        <end position="53"/>
    </location>
</feature>
<feature type="non-terminal residue" evidence="3">
    <location>
        <position position="1"/>
    </location>
</feature>
<accession>A0AAN6ZSQ5</accession>
<feature type="compositionally biased region" description="Low complexity" evidence="1">
    <location>
        <begin position="64"/>
        <end position="74"/>
    </location>
</feature>
<name>A0AAN6ZSQ5_9PEZI</name>
<feature type="region of interest" description="Disordered" evidence="1">
    <location>
        <begin position="58"/>
        <end position="82"/>
    </location>
</feature>
<organism evidence="3 4">
    <name type="scientific">Chaetomidium leptoderma</name>
    <dbReference type="NCBI Taxonomy" id="669021"/>
    <lineage>
        <taxon>Eukaryota</taxon>
        <taxon>Fungi</taxon>
        <taxon>Dikarya</taxon>
        <taxon>Ascomycota</taxon>
        <taxon>Pezizomycotina</taxon>
        <taxon>Sordariomycetes</taxon>
        <taxon>Sordariomycetidae</taxon>
        <taxon>Sordariales</taxon>
        <taxon>Chaetomiaceae</taxon>
        <taxon>Chaetomidium</taxon>
    </lineage>
</organism>
<evidence type="ECO:0000259" key="2">
    <source>
        <dbReference type="Pfam" id="PF08241"/>
    </source>
</evidence>
<reference evidence="3" key="1">
    <citation type="journal article" date="2023" name="Mol. Phylogenet. Evol.">
        <title>Genome-scale phylogeny and comparative genomics of the fungal order Sordariales.</title>
        <authorList>
            <person name="Hensen N."/>
            <person name="Bonometti L."/>
            <person name="Westerberg I."/>
            <person name="Brannstrom I.O."/>
            <person name="Guillou S."/>
            <person name="Cros-Aarteil S."/>
            <person name="Calhoun S."/>
            <person name="Haridas S."/>
            <person name="Kuo A."/>
            <person name="Mondo S."/>
            <person name="Pangilinan J."/>
            <person name="Riley R."/>
            <person name="LaButti K."/>
            <person name="Andreopoulos B."/>
            <person name="Lipzen A."/>
            <person name="Chen C."/>
            <person name="Yan M."/>
            <person name="Daum C."/>
            <person name="Ng V."/>
            <person name="Clum A."/>
            <person name="Steindorff A."/>
            <person name="Ohm R.A."/>
            <person name="Martin F."/>
            <person name="Silar P."/>
            <person name="Natvig D.O."/>
            <person name="Lalanne C."/>
            <person name="Gautier V."/>
            <person name="Ament-Velasquez S.L."/>
            <person name="Kruys A."/>
            <person name="Hutchinson M.I."/>
            <person name="Powell A.J."/>
            <person name="Barry K."/>
            <person name="Miller A.N."/>
            <person name="Grigoriev I.V."/>
            <person name="Debuchy R."/>
            <person name="Gladieux P."/>
            <person name="Hiltunen Thoren M."/>
            <person name="Johannesson H."/>
        </authorList>
    </citation>
    <scope>NUCLEOTIDE SEQUENCE</scope>
    <source>
        <strain evidence="3">CBS 538.74</strain>
    </source>
</reference>
<sequence length="82" mass="8583">LACLPSADIFSTYNVRDLGCGTGLLSPALAPSVCTVAAVDAVEGMITALNPNSPPLLISFPTRPQQQHQPQQKPSNTYSTLS</sequence>
<comment type="caution">
    <text evidence="3">The sequence shown here is derived from an EMBL/GenBank/DDBJ whole genome shotgun (WGS) entry which is preliminary data.</text>
</comment>
<dbReference type="Pfam" id="PF08241">
    <property type="entry name" value="Methyltransf_11"/>
    <property type="match status" value="1"/>
</dbReference>
<dbReference type="InterPro" id="IPR029063">
    <property type="entry name" value="SAM-dependent_MTases_sf"/>
</dbReference>
<keyword evidence="4" id="KW-1185">Reference proteome</keyword>
<dbReference type="AlphaFoldDB" id="A0AAN6ZSQ5"/>
<evidence type="ECO:0000313" key="3">
    <source>
        <dbReference type="EMBL" id="KAK4150485.1"/>
    </source>
</evidence>
<dbReference type="EMBL" id="MU857069">
    <property type="protein sequence ID" value="KAK4150485.1"/>
    <property type="molecule type" value="Genomic_DNA"/>
</dbReference>
<proteinExistence type="predicted"/>
<reference evidence="3" key="2">
    <citation type="submission" date="2023-05" db="EMBL/GenBank/DDBJ databases">
        <authorList>
            <consortium name="Lawrence Berkeley National Laboratory"/>
            <person name="Steindorff A."/>
            <person name="Hensen N."/>
            <person name="Bonometti L."/>
            <person name="Westerberg I."/>
            <person name="Brannstrom I.O."/>
            <person name="Guillou S."/>
            <person name="Cros-Aarteil S."/>
            <person name="Calhoun S."/>
            <person name="Haridas S."/>
            <person name="Kuo A."/>
            <person name="Mondo S."/>
            <person name="Pangilinan J."/>
            <person name="Riley R."/>
            <person name="Labutti K."/>
            <person name="Andreopoulos B."/>
            <person name="Lipzen A."/>
            <person name="Chen C."/>
            <person name="Yanf M."/>
            <person name="Daum C."/>
            <person name="Ng V."/>
            <person name="Clum A."/>
            <person name="Ohm R."/>
            <person name="Martin F."/>
            <person name="Silar P."/>
            <person name="Natvig D."/>
            <person name="Lalanne C."/>
            <person name="Gautier V."/>
            <person name="Ament-Velasquez S.L."/>
            <person name="Kruys A."/>
            <person name="Hutchinson M.I."/>
            <person name="Powell A.J."/>
            <person name="Barry K."/>
            <person name="Miller A.N."/>
            <person name="Grigoriev I.V."/>
            <person name="Debuchy R."/>
            <person name="Gladieux P."/>
            <person name="Thoren M.H."/>
            <person name="Johannesson H."/>
        </authorList>
    </citation>
    <scope>NUCLEOTIDE SEQUENCE</scope>
    <source>
        <strain evidence="3">CBS 538.74</strain>
    </source>
</reference>
<dbReference type="GO" id="GO:0008757">
    <property type="term" value="F:S-adenosylmethionine-dependent methyltransferase activity"/>
    <property type="evidence" value="ECO:0007669"/>
    <property type="project" value="InterPro"/>
</dbReference>
<gene>
    <name evidence="3" type="ORF">C8A00DRAFT_18004</name>
</gene>
<evidence type="ECO:0000313" key="4">
    <source>
        <dbReference type="Proteomes" id="UP001302745"/>
    </source>
</evidence>
<dbReference type="Gene3D" id="3.40.50.150">
    <property type="entry name" value="Vaccinia Virus protein VP39"/>
    <property type="match status" value="1"/>
</dbReference>
<protein>
    <recommendedName>
        <fullName evidence="2">Methyltransferase type 11 domain-containing protein</fullName>
    </recommendedName>
</protein>
<dbReference type="InterPro" id="IPR013216">
    <property type="entry name" value="Methyltransf_11"/>
</dbReference>
<dbReference type="Proteomes" id="UP001302745">
    <property type="component" value="Unassembled WGS sequence"/>
</dbReference>
<dbReference type="SUPFAM" id="SSF53335">
    <property type="entry name" value="S-adenosyl-L-methionine-dependent methyltransferases"/>
    <property type="match status" value="1"/>
</dbReference>
<evidence type="ECO:0000256" key="1">
    <source>
        <dbReference type="SAM" id="MobiDB-lite"/>
    </source>
</evidence>